<dbReference type="Pfam" id="PF13843">
    <property type="entry name" value="DDE_Tnp_1_7"/>
    <property type="match status" value="1"/>
</dbReference>
<dbReference type="EMBL" id="NCKW01020167">
    <property type="protein sequence ID" value="POM58737.1"/>
    <property type="molecule type" value="Genomic_DNA"/>
</dbReference>
<accession>A0A2P4WZL0</accession>
<dbReference type="InterPro" id="IPR029526">
    <property type="entry name" value="PGBD"/>
</dbReference>
<reference evidence="2 3" key="1">
    <citation type="journal article" date="2017" name="Genome Biol. Evol.">
        <title>Phytophthora megakarya and P. palmivora, closely related causal agents of cacao black pod rot, underwent increases in genome sizes and gene numbers by different mechanisms.</title>
        <authorList>
            <person name="Ali S.S."/>
            <person name="Shao J."/>
            <person name="Lary D.J."/>
            <person name="Kronmiller B."/>
            <person name="Shen D."/>
            <person name="Strem M.D."/>
            <person name="Amoako-Attah I."/>
            <person name="Akrofi A.Y."/>
            <person name="Begoude B.A."/>
            <person name="Ten Hoopen G.M."/>
            <person name="Coulibaly K."/>
            <person name="Kebe B.I."/>
            <person name="Melnick R.L."/>
            <person name="Guiltinan M.J."/>
            <person name="Tyler B.M."/>
            <person name="Meinhardt L.W."/>
            <person name="Bailey B.A."/>
        </authorList>
    </citation>
    <scope>NUCLEOTIDE SEQUENCE [LARGE SCALE GENOMIC DNA]</scope>
    <source>
        <strain evidence="3">sbr112.9</strain>
    </source>
</reference>
<organism evidence="2 3">
    <name type="scientific">Phytophthora palmivora</name>
    <dbReference type="NCBI Taxonomy" id="4796"/>
    <lineage>
        <taxon>Eukaryota</taxon>
        <taxon>Sar</taxon>
        <taxon>Stramenopiles</taxon>
        <taxon>Oomycota</taxon>
        <taxon>Peronosporomycetes</taxon>
        <taxon>Peronosporales</taxon>
        <taxon>Peronosporaceae</taxon>
        <taxon>Phytophthora</taxon>
    </lineage>
</organism>
<dbReference type="OrthoDB" id="117306at2759"/>
<evidence type="ECO:0000259" key="1">
    <source>
        <dbReference type="Pfam" id="PF13843"/>
    </source>
</evidence>
<protein>
    <recommendedName>
        <fullName evidence="1">PiggyBac transposable element-derived protein domain-containing protein</fullName>
    </recommendedName>
</protein>
<dbReference type="PANTHER" id="PTHR46599">
    <property type="entry name" value="PIGGYBAC TRANSPOSABLE ELEMENT-DERIVED PROTEIN 4"/>
    <property type="match status" value="1"/>
</dbReference>
<dbReference type="PANTHER" id="PTHR46599:SF3">
    <property type="entry name" value="PIGGYBAC TRANSPOSABLE ELEMENT-DERIVED PROTEIN 4"/>
    <property type="match status" value="1"/>
</dbReference>
<dbReference type="AlphaFoldDB" id="A0A2P4WZL0"/>
<keyword evidence="3" id="KW-1185">Reference proteome</keyword>
<sequence length="172" mass="19226">MDGQDCYEHEQVRFQRGYIPPVTVALDEAMFPSRSSFNRIRVYLNDKPHNWGLKALLCGSTTAYCIRYTSALLQEHAVVLAPKLCYRQDRQGDIGAMSDTGSELVAVVRNLREVFGSSGPGTDAMRLIVTDSYYTSVPLAMQMLAMGYYSIDIVHNYQLGLSVSLVDEKEKG</sequence>
<proteinExistence type="predicted"/>
<name>A0A2P4WZL0_9STRA</name>
<dbReference type="Proteomes" id="UP000237271">
    <property type="component" value="Unassembled WGS sequence"/>
</dbReference>
<gene>
    <name evidence="2" type="ORF">PHPALM_36581</name>
</gene>
<comment type="caution">
    <text evidence="2">The sequence shown here is derived from an EMBL/GenBank/DDBJ whole genome shotgun (WGS) entry which is preliminary data.</text>
</comment>
<evidence type="ECO:0000313" key="2">
    <source>
        <dbReference type="EMBL" id="POM58737.1"/>
    </source>
</evidence>
<feature type="domain" description="PiggyBac transposable element-derived protein" evidence="1">
    <location>
        <begin position="11"/>
        <end position="169"/>
    </location>
</feature>
<evidence type="ECO:0000313" key="3">
    <source>
        <dbReference type="Proteomes" id="UP000237271"/>
    </source>
</evidence>